<evidence type="ECO:0000256" key="1">
    <source>
        <dbReference type="ARBA" id="ARBA00004370"/>
    </source>
</evidence>
<feature type="transmembrane region" description="Helical" evidence="5">
    <location>
        <begin position="334"/>
        <end position="364"/>
    </location>
</feature>
<dbReference type="InterPro" id="IPR017452">
    <property type="entry name" value="GPCR_Rhodpsn_7TM"/>
</dbReference>
<evidence type="ECO:0000313" key="9">
    <source>
        <dbReference type="Proteomes" id="UP000008549"/>
    </source>
</evidence>
<feature type="transmembrane region" description="Helical" evidence="5">
    <location>
        <begin position="371"/>
        <end position="390"/>
    </location>
</feature>
<protein>
    <submittedName>
        <fullName evidence="8">Protein CBG09423</fullName>
    </submittedName>
</protein>
<organism evidence="8 9">
    <name type="scientific">Caenorhabditis briggsae</name>
    <dbReference type="NCBI Taxonomy" id="6238"/>
    <lineage>
        <taxon>Eukaryota</taxon>
        <taxon>Metazoa</taxon>
        <taxon>Ecdysozoa</taxon>
        <taxon>Nematoda</taxon>
        <taxon>Chromadorea</taxon>
        <taxon>Rhabditida</taxon>
        <taxon>Rhabditina</taxon>
        <taxon>Rhabditomorpha</taxon>
        <taxon>Rhabditoidea</taxon>
        <taxon>Rhabditidae</taxon>
        <taxon>Peloderinae</taxon>
        <taxon>Caenorhabditis</taxon>
    </lineage>
</organism>
<dbReference type="PANTHER" id="PTHR31406:SF6">
    <property type="entry name" value="G-PROTEIN COUPLED RECEPTORS FAMILY 1 PROFILE DOMAIN-CONTAINING PROTEIN"/>
    <property type="match status" value="1"/>
</dbReference>
<dbReference type="InterPro" id="IPR006874">
    <property type="entry name" value="DUF621"/>
</dbReference>
<feature type="transmembrane region" description="Helical" evidence="5">
    <location>
        <begin position="550"/>
        <end position="575"/>
    </location>
</feature>
<dbReference type="EMBL" id="HE600954">
    <property type="protein sequence ID" value="CAP29163.1"/>
    <property type="molecule type" value="Genomic_DNA"/>
</dbReference>
<dbReference type="InParanoid" id="A8X951"/>
<feature type="transmembrane region" description="Helical" evidence="5">
    <location>
        <begin position="514"/>
        <end position="538"/>
    </location>
</feature>
<feature type="transmembrane region" description="Helical" evidence="5">
    <location>
        <begin position="100"/>
        <end position="122"/>
    </location>
</feature>
<evidence type="ECO:0000259" key="7">
    <source>
        <dbReference type="PROSITE" id="PS50262"/>
    </source>
</evidence>
<evidence type="ECO:0000256" key="5">
    <source>
        <dbReference type="SAM" id="Phobius"/>
    </source>
</evidence>
<dbReference type="AlphaFoldDB" id="A8X951"/>
<comment type="subcellular location">
    <subcellularLocation>
        <location evidence="1">Membrane</location>
    </subcellularLocation>
</comment>
<feature type="transmembrane region" description="Helical" evidence="5">
    <location>
        <begin position="284"/>
        <end position="314"/>
    </location>
</feature>
<sequence>MPSIYFLLFLVGFVIGQSPPCVNFTDTNGITHCIKSNTGPVDGKDTPLVEISAVIPPENKNGLYYLVITLFVLSTFASTILSGIFLALGFVFWSHFKQMTFFWFLIHLTLFVFVMSSLNFLINVPATLFSLITAEFVKSDAFFIMSNIIDFCHNAVLFSNLIIAIHRFSVFFLGSSTEKVFGKSCIFLWLSFVWVISAFVVTSMMSNSCSYEYDTQYKKHYILICSSDGRTVTEPPRVVQAVEILMQIAVPILIFIIYIALVIKIGIMKKSDQKSYEMTILKQAIFIFVLFQISSIVFLLCQTVQFEITTAFLIKRVINTLDSEVPPEEKDALYYIIISAFVIFTVLSTLLAGTFLVCSIIFWGNFRTMRFFWFLTQLTFSVFILSSLNLVVNVPTTLFSLLTKEFTQTVLYFVMSYIIDFCHYTILISNLVIAIQRFFVFFFRHLTYKVFDSLVIFAWLLSVWLVSGAITVIMAANNCRYNYKKTDEHYVLNCQPIKSPVDIPPPKWIRMLELILQFGLPCFILVMYISVVIKISVMKKSSLNKNEIRVVIQAIIIFILFQTSSTVFLFCQTLTFNISTAFLIKRVINTIEIFAGTATPCFFFFTSKEIRKLLSTKISAVSSQGNSNDVVKKPTIIEINN</sequence>
<dbReference type="PANTHER" id="PTHR31406">
    <property type="entry name" value="PROTEIN CBG06702-RELATED"/>
    <property type="match status" value="1"/>
</dbReference>
<evidence type="ECO:0000256" key="3">
    <source>
        <dbReference type="ARBA" id="ARBA00022989"/>
    </source>
</evidence>
<dbReference type="HOGENOM" id="CLU_438441_0_0_1"/>
<accession>A8X951</accession>
<reference evidence="8 9" key="2">
    <citation type="journal article" date="2011" name="PLoS Genet.">
        <title>Caenorhabditis briggsae recombinant inbred line genotypes reveal inter-strain incompatibility and the evolution of recombination.</title>
        <authorList>
            <person name="Ross J.A."/>
            <person name="Koboldt D.C."/>
            <person name="Staisch J.E."/>
            <person name="Chamberlin H.M."/>
            <person name="Gupta B.P."/>
            <person name="Miller R.D."/>
            <person name="Baird S.E."/>
            <person name="Haag E.S."/>
        </authorList>
    </citation>
    <scope>NUCLEOTIDE SEQUENCE [LARGE SCALE GENOMIC DNA]</scope>
    <source>
        <strain evidence="8 9">AF16</strain>
    </source>
</reference>
<name>A8X951_CAEBR</name>
<feature type="chain" id="PRO_5002731970" evidence="6">
    <location>
        <begin position="17"/>
        <end position="641"/>
    </location>
</feature>
<evidence type="ECO:0000313" key="10">
    <source>
        <dbReference type="WormBase" id="CBG09423"/>
    </source>
</evidence>
<feature type="transmembrane region" description="Helical" evidence="5">
    <location>
        <begin position="587"/>
        <end position="605"/>
    </location>
</feature>
<dbReference type="Gene3D" id="1.20.1070.10">
    <property type="entry name" value="Rhodopsin 7-helix transmembrane proteins"/>
    <property type="match status" value="1"/>
</dbReference>
<feature type="domain" description="G-protein coupled receptors family 1 profile" evidence="7">
    <location>
        <begin position="353"/>
        <end position="603"/>
    </location>
</feature>
<evidence type="ECO:0000256" key="6">
    <source>
        <dbReference type="SAM" id="SignalP"/>
    </source>
</evidence>
<dbReference type="GO" id="GO:0016020">
    <property type="term" value="C:membrane"/>
    <property type="evidence" value="ECO:0007669"/>
    <property type="project" value="UniProtKB-SubCell"/>
</dbReference>
<dbReference type="Pfam" id="PF04789">
    <property type="entry name" value="DUF621"/>
    <property type="match status" value="2"/>
</dbReference>
<keyword evidence="2 5" id="KW-0812">Transmembrane</keyword>
<feature type="transmembrane region" description="Helical" evidence="5">
    <location>
        <begin position="410"/>
        <end position="433"/>
    </location>
</feature>
<evidence type="ECO:0000313" key="8">
    <source>
        <dbReference type="EMBL" id="CAP29163.1"/>
    </source>
</evidence>
<dbReference type="PROSITE" id="PS50262">
    <property type="entry name" value="G_PROTEIN_RECEP_F1_2"/>
    <property type="match status" value="1"/>
</dbReference>
<dbReference type="WormBase" id="CBG09423">
    <property type="protein sequence ID" value="CBP49728"/>
    <property type="gene ID" value="WBGene00031006"/>
</dbReference>
<keyword evidence="4 5" id="KW-0472">Membrane</keyword>
<feature type="transmembrane region" description="Helical" evidence="5">
    <location>
        <begin position="186"/>
        <end position="205"/>
    </location>
</feature>
<keyword evidence="6" id="KW-0732">Signal</keyword>
<dbReference type="CTD" id="8578942"/>
<feature type="signal peptide" evidence="6">
    <location>
        <begin position="1"/>
        <end position="16"/>
    </location>
</feature>
<feature type="transmembrane region" description="Helical" evidence="5">
    <location>
        <begin position="63"/>
        <end position="93"/>
    </location>
</feature>
<evidence type="ECO:0000256" key="2">
    <source>
        <dbReference type="ARBA" id="ARBA00022692"/>
    </source>
</evidence>
<dbReference type="OMA" id="TSNCKYR"/>
<dbReference type="Proteomes" id="UP000008549">
    <property type="component" value="Unassembled WGS sequence"/>
</dbReference>
<dbReference type="RefSeq" id="XP_002636947.1">
    <property type="nucleotide sequence ID" value="XM_002636901.1"/>
</dbReference>
<dbReference type="SUPFAM" id="SSF81321">
    <property type="entry name" value="Family A G protein-coupled receptor-like"/>
    <property type="match status" value="1"/>
</dbReference>
<feature type="transmembrane region" description="Helical" evidence="5">
    <location>
        <begin position="454"/>
        <end position="476"/>
    </location>
</feature>
<dbReference type="GeneID" id="8578942"/>
<proteinExistence type="predicted"/>
<keyword evidence="9" id="KW-1185">Reference proteome</keyword>
<evidence type="ECO:0000256" key="4">
    <source>
        <dbReference type="ARBA" id="ARBA00023136"/>
    </source>
</evidence>
<keyword evidence="3 5" id="KW-1133">Transmembrane helix</keyword>
<dbReference type="eggNOG" id="ENOG502THAD">
    <property type="taxonomic scope" value="Eukaryota"/>
</dbReference>
<gene>
    <name evidence="8 10" type="ORF">CBG09423</name>
    <name evidence="8" type="ORF">CBG_09423</name>
</gene>
<dbReference type="STRING" id="6238.A8X951"/>
<feature type="transmembrane region" description="Helical" evidence="5">
    <location>
        <begin position="244"/>
        <end position="263"/>
    </location>
</feature>
<dbReference type="CDD" id="cd00637">
    <property type="entry name" value="7tm_classA_rhodopsin-like"/>
    <property type="match status" value="1"/>
</dbReference>
<dbReference type="KEGG" id="cbr:CBG_09423"/>
<feature type="transmembrane region" description="Helical" evidence="5">
    <location>
        <begin position="142"/>
        <end position="165"/>
    </location>
</feature>
<reference evidence="8 9" key="1">
    <citation type="journal article" date="2003" name="PLoS Biol.">
        <title>The genome sequence of Caenorhabditis briggsae: a platform for comparative genomics.</title>
        <authorList>
            <person name="Stein L.D."/>
            <person name="Bao Z."/>
            <person name="Blasiar D."/>
            <person name="Blumenthal T."/>
            <person name="Brent M.R."/>
            <person name="Chen N."/>
            <person name="Chinwalla A."/>
            <person name="Clarke L."/>
            <person name="Clee C."/>
            <person name="Coghlan A."/>
            <person name="Coulson A."/>
            <person name="D'Eustachio P."/>
            <person name="Fitch D.H."/>
            <person name="Fulton L.A."/>
            <person name="Fulton R.E."/>
            <person name="Griffiths-Jones S."/>
            <person name="Harris T.W."/>
            <person name="Hillier L.W."/>
            <person name="Kamath R."/>
            <person name="Kuwabara P.E."/>
            <person name="Mardis E.R."/>
            <person name="Marra M.A."/>
            <person name="Miner T.L."/>
            <person name="Minx P."/>
            <person name="Mullikin J.C."/>
            <person name="Plumb R.W."/>
            <person name="Rogers J."/>
            <person name="Schein J.E."/>
            <person name="Sohrmann M."/>
            <person name="Spieth J."/>
            <person name="Stajich J.E."/>
            <person name="Wei C."/>
            <person name="Willey D."/>
            <person name="Wilson R.K."/>
            <person name="Durbin R."/>
            <person name="Waterston R.H."/>
        </authorList>
    </citation>
    <scope>NUCLEOTIDE SEQUENCE [LARGE SCALE GENOMIC DNA]</scope>
    <source>
        <strain evidence="8 9">AF16</strain>
    </source>
</reference>